<dbReference type="EMBL" id="AAPI01000003">
    <property type="protein sequence ID" value="EAS47317.1"/>
    <property type="molecule type" value="Genomic_DNA"/>
</dbReference>
<name>Q1YS89_9GAMM</name>
<keyword evidence="2" id="KW-1185">Reference proteome</keyword>
<evidence type="ECO:0000313" key="1">
    <source>
        <dbReference type="EMBL" id="EAS47317.1"/>
    </source>
</evidence>
<accession>Q1YS89</accession>
<dbReference type="eggNOG" id="COG3813">
    <property type="taxonomic scope" value="Bacteria"/>
</dbReference>
<evidence type="ECO:0008006" key="3">
    <source>
        <dbReference type="Google" id="ProtNLM"/>
    </source>
</evidence>
<gene>
    <name evidence="1" type="ORF">GB2207_11888</name>
</gene>
<comment type="caution">
    <text evidence="1">The sequence shown here is derived from an EMBL/GenBank/DDBJ whole genome shotgun (WGS) entry which is preliminary data.</text>
</comment>
<dbReference type="Pfam" id="PF06906">
    <property type="entry name" value="DUF1272"/>
    <property type="match status" value="1"/>
</dbReference>
<reference evidence="1 2" key="1">
    <citation type="submission" date="2006-03" db="EMBL/GenBank/DDBJ databases">
        <authorList>
            <person name="Giovannoni S.J."/>
            <person name="Cho J.-C."/>
            <person name="Ferriera S."/>
            <person name="Johnson J."/>
            <person name="Kravitz S."/>
            <person name="Halpern A."/>
            <person name="Remington K."/>
            <person name="Beeson K."/>
            <person name="Tran B."/>
            <person name="Rogers Y.-H."/>
            <person name="Friedman R."/>
            <person name="Venter J.C."/>
        </authorList>
    </citation>
    <scope>NUCLEOTIDE SEQUENCE [LARGE SCALE GENOMIC DNA]</scope>
    <source>
        <strain evidence="1 2">HTCC2207</strain>
    </source>
</reference>
<evidence type="ECO:0000313" key="2">
    <source>
        <dbReference type="Proteomes" id="UP000005555"/>
    </source>
</evidence>
<dbReference type="HOGENOM" id="CLU_179050_0_1_6"/>
<dbReference type="Proteomes" id="UP000005555">
    <property type="component" value="Unassembled WGS sequence"/>
</dbReference>
<dbReference type="OrthoDB" id="9808883at2"/>
<dbReference type="STRING" id="314287.GB2207_11888"/>
<dbReference type="AlphaFoldDB" id="Q1YS89"/>
<sequence length="78" mass="8803">MLEIHPNCEYCDNDIAPDSHDATICSFECTFCKACAKDKLNWICPKCNGNLTERPVRPAKALEACPPSTKRRSLFVRD</sequence>
<organism evidence="1 2">
    <name type="scientific">gamma proteobacterium HTCC2207</name>
    <dbReference type="NCBI Taxonomy" id="314287"/>
    <lineage>
        <taxon>Bacteria</taxon>
        <taxon>Pseudomonadati</taxon>
        <taxon>Pseudomonadota</taxon>
        <taxon>Gammaproteobacteria</taxon>
        <taxon>Cellvibrionales</taxon>
        <taxon>Porticoccaceae</taxon>
        <taxon>SAR92 clade</taxon>
    </lineage>
</organism>
<protein>
    <recommendedName>
        <fullName evidence="3">DUF1272 domain-containing protein</fullName>
    </recommendedName>
</protein>
<dbReference type="InterPro" id="IPR010696">
    <property type="entry name" value="DUF1272"/>
</dbReference>
<proteinExistence type="predicted"/>